<keyword evidence="1" id="KW-0472">Membrane</keyword>
<gene>
    <name evidence="2" type="ORF">AB0I59_22925</name>
</gene>
<comment type="caution">
    <text evidence="2">The sequence shown here is derived from an EMBL/GenBank/DDBJ whole genome shotgun (WGS) entry which is preliminary data.</text>
</comment>
<keyword evidence="1" id="KW-0812">Transmembrane</keyword>
<dbReference type="EMBL" id="JBFALK010000013">
    <property type="protein sequence ID" value="MEV0971482.1"/>
    <property type="molecule type" value="Genomic_DNA"/>
</dbReference>
<evidence type="ECO:0000313" key="2">
    <source>
        <dbReference type="EMBL" id="MEV0971482.1"/>
    </source>
</evidence>
<proteinExistence type="predicted"/>
<evidence type="ECO:0000313" key="3">
    <source>
        <dbReference type="Proteomes" id="UP001551675"/>
    </source>
</evidence>
<dbReference type="RefSeq" id="WP_061256247.1">
    <property type="nucleotide sequence ID" value="NZ_JBFALK010000013.1"/>
</dbReference>
<feature type="transmembrane region" description="Helical" evidence="1">
    <location>
        <begin position="33"/>
        <end position="53"/>
    </location>
</feature>
<evidence type="ECO:0000256" key="1">
    <source>
        <dbReference type="SAM" id="Phobius"/>
    </source>
</evidence>
<keyword evidence="1" id="KW-1133">Transmembrane helix</keyword>
<reference evidence="2 3" key="1">
    <citation type="submission" date="2024-06" db="EMBL/GenBank/DDBJ databases">
        <title>The Natural Products Discovery Center: Release of the First 8490 Sequenced Strains for Exploring Actinobacteria Biosynthetic Diversity.</title>
        <authorList>
            <person name="Kalkreuter E."/>
            <person name="Kautsar S.A."/>
            <person name="Yang D."/>
            <person name="Bader C.D."/>
            <person name="Teijaro C.N."/>
            <person name="Fluegel L."/>
            <person name="Davis C.M."/>
            <person name="Simpson J.R."/>
            <person name="Lauterbach L."/>
            <person name="Steele A.D."/>
            <person name="Gui C."/>
            <person name="Meng S."/>
            <person name="Li G."/>
            <person name="Viehrig K."/>
            <person name="Ye F."/>
            <person name="Su P."/>
            <person name="Kiefer A.F."/>
            <person name="Nichols A."/>
            <person name="Cepeda A.J."/>
            <person name="Yan W."/>
            <person name="Fan B."/>
            <person name="Jiang Y."/>
            <person name="Adhikari A."/>
            <person name="Zheng C.-J."/>
            <person name="Schuster L."/>
            <person name="Cowan T.M."/>
            <person name="Smanski M.J."/>
            <person name="Chevrette M.G."/>
            <person name="De Carvalho L.P.S."/>
            <person name="Shen B."/>
        </authorList>
    </citation>
    <scope>NUCLEOTIDE SEQUENCE [LARGE SCALE GENOMIC DNA]</scope>
    <source>
        <strain evidence="2 3">NPDC050100</strain>
    </source>
</reference>
<accession>A0ABV3GIY4</accession>
<name>A0ABV3GIY4_MICGL</name>
<keyword evidence="3" id="KW-1185">Reference proteome</keyword>
<dbReference type="Proteomes" id="UP001551675">
    <property type="component" value="Unassembled WGS sequence"/>
</dbReference>
<organism evidence="2 3">
    <name type="scientific">Microtetraspora glauca</name>
    <dbReference type="NCBI Taxonomy" id="1996"/>
    <lineage>
        <taxon>Bacteria</taxon>
        <taxon>Bacillati</taxon>
        <taxon>Actinomycetota</taxon>
        <taxon>Actinomycetes</taxon>
        <taxon>Streptosporangiales</taxon>
        <taxon>Streptosporangiaceae</taxon>
        <taxon>Microtetraspora</taxon>
    </lineage>
</organism>
<protein>
    <submittedName>
        <fullName evidence="2">Uncharacterized protein</fullName>
    </submittedName>
</protein>
<sequence length="167" mass="17532">MARNALLVAAAAGLVLLIGGVFGMSSLSTMSWGVPIFVIGLFLLIIGVTAFVARLAGGQGPSTGVLGRMKDFMGTGNQELIGTGVPCRALITAMRDTGTMVNDQVVVAFDLQVQPTGGRPYPVNHRQILPRLLMGAVLPGRVVQIWADPADPQRLAIDWSALPAQNL</sequence>